<feature type="binding site" evidence="13">
    <location>
        <position position="102"/>
    </location>
    <ligand>
        <name>ATP</name>
        <dbReference type="ChEBI" id="CHEBI:30616"/>
    </ligand>
</feature>
<dbReference type="PANTHER" id="PTHR10953">
    <property type="entry name" value="UBIQUITIN-ACTIVATING ENZYME E1"/>
    <property type="match status" value="1"/>
</dbReference>
<keyword evidence="6 13" id="KW-0479">Metal-binding</keyword>
<dbReference type="InterPro" id="IPR001763">
    <property type="entry name" value="Rhodanese-like_dom"/>
</dbReference>
<feature type="active site" description="Cysteine persulfide intermediate; for sulfurtransferase activity" evidence="13">
    <location>
        <position position="400"/>
    </location>
</feature>
<keyword evidence="9 13" id="KW-0862">Zinc</keyword>
<sequence length="443" mass="49857">MSQEELLKQIEQLKLENSQLRNELHLTSTKAKPTDSDSNEYPLTLEEYHRYGRQMIVEETGGVKGQIKLKNARVLVIGAGGLGCPSLPYLAGAGIGTIGIVDNDTIDTSNLHRQILHDSEHVGMLKCESAKRYLNKLNPNVNVITYPVRLDNTNAFEIFKGYDLVLDCTDTPITRYLVSDVAVNLGLTIVSASGVRTEGQLSILNFKNIGPCYRCFYPVPPSPNSVSSCSEGGVIGPCIGLVGIMMAIETIKIILDIYNEENFEPFLMQYSAFPKQTMRTFRMRGRKADCKCCGSNPSITKETIESGQINYREFCGSCNYDVCTAEERITVQDFENNYHKIEKKNYLLLDVRPPHHFKISHLPDTFNVPVKTLRNMDGSIEELQKYIPEVNKDSEIIVMCRFGNDSRLATRLLKDDFKITNVKDVAGGFFKYIDDIDQTLPKY</sequence>
<proteinExistence type="inferred from homology"/>
<dbReference type="InterPro" id="IPR045886">
    <property type="entry name" value="ThiF/MoeB/HesA"/>
</dbReference>
<comment type="cofactor">
    <cofactor evidence="13">
        <name>Zn(2+)</name>
        <dbReference type="ChEBI" id="CHEBI:29105"/>
    </cofactor>
    <text evidence="13">Binds 1 zinc ion per subunit.</text>
</comment>
<dbReference type="InterPro" id="IPR036873">
    <property type="entry name" value="Rhodanese-like_dom_sf"/>
</dbReference>
<dbReference type="Gene3D" id="1.20.5.10">
    <property type="match status" value="1"/>
</dbReference>
<protein>
    <recommendedName>
        <fullName evidence="12">Needs CLA4 to survive protein 3</fullName>
    </recommendedName>
</protein>
<keyword evidence="3 13" id="KW-0808">Transferase</keyword>
<comment type="pathway">
    <text evidence="13">tRNA modification; 5-methoxycarbonylmethyl-2-thiouridine-tRNA biosynthesis.</text>
</comment>
<dbReference type="GO" id="GO:0005524">
    <property type="term" value="F:ATP binding"/>
    <property type="evidence" value="ECO:0007669"/>
    <property type="project" value="UniProtKB-KW"/>
</dbReference>
<dbReference type="GO" id="GO:0004792">
    <property type="term" value="F:thiosulfate-cyanide sulfurtransferase activity"/>
    <property type="evidence" value="ECO:0007669"/>
    <property type="project" value="TreeGrafter"/>
</dbReference>
<evidence type="ECO:0000256" key="4">
    <source>
        <dbReference type="ARBA" id="ARBA00022694"/>
    </source>
</evidence>
<feature type="domain" description="Rhodanese" evidence="15">
    <location>
        <begin position="342"/>
        <end position="441"/>
    </location>
</feature>
<evidence type="ECO:0000256" key="7">
    <source>
        <dbReference type="ARBA" id="ARBA00022741"/>
    </source>
</evidence>
<keyword evidence="2 13" id="KW-0963">Cytoplasm</keyword>
<evidence type="ECO:0000256" key="3">
    <source>
        <dbReference type="ARBA" id="ARBA00022679"/>
    </source>
</evidence>
<evidence type="ECO:0000256" key="10">
    <source>
        <dbReference type="ARBA" id="ARBA00022840"/>
    </source>
</evidence>
<dbReference type="HAMAP" id="MF_03049">
    <property type="entry name" value="MOCS3_Uba4"/>
    <property type="match status" value="1"/>
</dbReference>
<dbReference type="AlphaFoldDB" id="A0A9P7B7L2"/>
<keyword evidence="17" id="KW-1185">Reference proteome</keyword>
<dbReference type="PANTHER" id="PTHR10953:SF102">
    <property type="entry name" value="ADENYLYLTRANSFERASE AND SULFURTRANSFERASE MOCS3"/>
    <property type="match status" value="1"/>
</dbReference>
<organism evidence="16 17">
    <name type="scientific">Maudiozyma exigua</name>
    <name type="common">Yeast</name>
    <name type="synonym">Kazachstania exigua</name>
    <dbReference type="NCBI Taxonomy" id="34358"/>
    <lineage>
        <taxon>Eukaryota</taxon>
        <taxon>Fungi</taxon>
        <taxon>Dikarya</taxon>
        <taxon>Ascomycota</taxon>
        <taxon>Saccharomycotina</taxon>
        <taxon>Saccharomycetes</taxon>
        <taxon>Saccharomycetales</taxon>
        <taxon>Saccharomycetaceae</taxon>
        <taxon>Maudiozyma</taxon>
    </lineage>
</organism>
<evidence type="ECO:0000256" key="14">
    <source>
        <dbReference type="SAM" id="Coils"/>
    </source>
</evidence>
<dbReference type="CDD" id="cd00757">
    <property type="entry name" value="ThiF_MoeB_HesA_family"/>
    <property type="match status" value="1"/>
</dbReference>
<feature type="binding site" evidence="13">
    <location>
        <position position="293"/>
    </location>
    <ligand>
        <name>Zn(2+)</name>
        <dbReference type="ChEBI" id="CHEBI:29105"/>
    </ligand>
</feature>
<dbReference type="InterPro" id="IPR000594">
    <property type="entry name" value="ThiF_NAD_FAD-bd"/>
</dbReference>
<evidence type="ECO:0000256" key="5">
    <source>
        <dbReference type="ARBA" id="ARBA00022695"/>
    </source>
</evidence>
<dbReference type="Gene3D" id="3.40.250.10">
    <property type="entry name" value="Rhodanese-like domain"/>
    <property type="match status" value="1"/>
</dbReference>
<gene>
    <name evidence="13 16" type="primary">UBA4</name>
    <name evidence="16" type="ORF">C6P45_000556</name>
</gene>
<feature type="binding site" evidence="13">
    <location>
        <position position="81"/>
    </location>
    <ligand>
        <name>ATP</name>
        <dbReference type="ChEBI" id="CHEBI:30616"/>
    </ligand>
</feature>
<name>A0A9P7B7L2_MAUEX</name>
<dbReference type="FunFam" id="3.40.50.720:FF:000033">
    <property type="entry name" value="Adenylyltransferase and sulfurtransferase MOCS3"/>
    <property type="match status" value="1"/>
</dbReference>
<feature type="binding site" evidence="13">
    <location>
        <begin position="170"/>
        <end position="171"/>
    </location>
    <ligand>
        <name>ATP</name>
        <dbReference type="ChEBI" id="CHEBI:30616"/>
    </ligand>
</feature>
<feature type="binding site" evidence="13">
    <location>
        <position position="212"/>
    </location>
    <ligand>
        <name>Zn(2+)</name>
        <dbReference type="ChEBI" id="CHEBI:29105"/>
    </ligand>
</feature>
<feature type="binding site" evidence="13">
    <location>
        <position position="126"/>
    </location>
    <ligand>
        <name>ATP</name>
        <dbReference type="ChEBI" id="CHEBI:30616"/>
    </ligand>
</feature>
<evidence type="ECO:0000256" key="13">
    <source>
        <dbReference type="HAMAP-Rule" id="MF_03049"/>
    </source>
</evidence>
<evidence type="ECO:0000256" key="11">
    <source>
        <dbReference type="ARBA" id="ARBA00023268"/>
    </source>
</evidence>
<evidence type="ECO:0000256" key="9">
    <source>
        <dbReference type="ARBA" id="ARBA00022833"/>
    </source>
</evidence>
<dbReference type="InterPro" id="IPR028885">
    <property type="entry name" value="MOCS3/Uba4"/>
</dbReference>
<dbReference type="GO" id="GO:0032447">
    <property type="term" value="P:protein urmylation"/>
    <property type="evidence" value="ECO:0007669"/>
    <property type="project" value="TreeGrafter"/>
</dbReference>
<dbReference type="GO" id="GO:0070566">
    <property type="term" value="F:adenylyltransferase activity"/>
    <property type="evidence" value="ECO:0007669"/>
    <property type="project" value="InterPro"/>
</dbReference>
<evidence type="ECO:0000256" key="6">
    <source>
        <dbReference type="ARBA" id="ARBA00022723"/>
    </source>
</evidence>
<feature type="binding site" evidence="13">
    <location>
        <position position="215"/>
    </location>
    <ligand>
        <name>Zn(2+)</name>
        <dbReference type="ChEBI" id="CHEBI:29105"/>
    </ligand>
</feature>
<keyword evidence="14" id="KW-0175">Coiled coil</keyword>
<comment type="caution">
    <text evidence="16">The sequence shown here is derived from an EMBL/GenBank/DDBJ whole genome shotgun (WGS) entry which is preliminary data.</text>
</comment>
<feature type="binding site" evidence="13">
    <location>
        <begin position="109"/>
        <end position="113"/>
    </location>
    <ligand>
        <name>ATP</name>
        <dbReference type="ChEBI" id="CHEBI:30616"/>
    </ligand>
</feature>
<dbReference type="OrthoDB" id="10261062at2759"/>
<keyword evidence="10 13" id="KW-0067">ATP-binding</keyword>
<keyword evidence="4 13" id="KW-0819">tRNA processing</keyword>
<dbReference type="FunFam" id="3.40.250.10:FF:000014">
    <property type="entry name" value="Adenylyltransferase and sulfurtransferase MOCS3"/>
    <property type="match status" value="1"/>
</dbReference>
<dbReference type="SMART" id="SM00450">
    <property type="entry name" value="RHOD"/>
    <property type="match status" value="1"/>
</dbReference>
<evidence type="ECO:0000256" key="12">
    <source>
        <dbReference type="ARBA" id="ARBA00075323"/>
    </source>
</evidence>
<keyword evidence="11 13" id="KW-0511">Multifunctional enzyme</keyword>
<evidence type="ECO:0000256" key="2">
    <source>
        <dbReference type="ARBA" id="ARBA00022490"/>
    </source>
</evidence>
<dbReference type="GO" id="GO:0005829">
    <property type="term" value="C:cytosol"/>
    <property type="evidence" value="ECO:0007669"/>
    <property type="project" value="UniProtKB-SubCell"/>
</dbReference>
<dbReference type="PROSITE" id="PS50206">
    <property type="entry name" value="RHODANESE_3"/>
    <property type="match status" value="1"/>
</dbReference>
<evidence type="ECO:0000256" key="8">
    <source>
        <dbReference type="ARBA" id="ARBA00022786"/>
    </source>
</evidence>
<keyword evidence="7 13" id="KW-0547">Nucleotide-binding</keyword>
<dbReference type="GO" id="GO:0046872">
    <property type="term" value="F:metal ion binding"/>
    <property type="evidence" value="ECO:0007669"/>
    <property type="project" value="UniProtKB-KW"/>
</dbReference>
<dbReference type="InterPro" id="IPR035985">
    <property type="entry name" value="Ubiquitin-activating_enz"/>
</dbReference>
<feature type="binding site" evidence="13">
    <location>
        <position position="290"/>
    </location>
    <ligand>
        <name>Zn(2+)</name>
        <dbReference type="ChEBI" id="CHEBI:29105"/>
    </ligand>
</feature>
<feature type="active site" description="Glycyl thioester intermediate; for adenylyltransferase activity" evidence="13">
    <location>
        <position position="229"/>
    </location>
</feature>
<dbReference type="SUPFAM" id="SSF69572">
    <property type="entry name" value="Activating enzymes of the ubiquitin-like proteins"/>
    <property type="match status" value="1"/>
</dbReference>
<evidence type="ECO:0000313" key="17">
    <source>
        <dbReference type="Proteomes" id="UP000750334"/>
    </source>
</evidence>
<accession>A0A9P7B7L2</accession>
<dbReference type="Gene3D" id="3.40.50.720">
    <property type="entry name" value="NAD(P)-binding Rossmann-like Domain"/>
    <property type="match status" value="1"/>
</dbReference>
<evidence type="ECO:0000259" key="15">
    <source>
        <dbReference type="PROSITE" id="PS50206"/>
    </source>
</evidence>
<keyword evidence="8" id="KW-0833">Ubl conjugation pathway</keyword>
<dbReference type="EMBL" id="PUHR01000118">
    <property type="protein sequence ID" value="KAG0664565.1"/>
    <property type="molecule type" value="Genomic_DNA"/>
</dbReference>
<dbReference type="Proteomes" id="UP000750334">
    <property type="component" value="Unassembled WGS sequence"/>
</dbReference>
<evidence type="ECO:0000256" key="1">
    <source>
        <dbReference type="ARBA" id="ARBA00004514"/>
    </source>
</evidence>
<comment type="similarity">
    <text evidence="13">In the N-terminal section; belongs to the HesA/MoeB/ThiF family. UBA4 subfamily.</text>
</comment>
<comment type="subcellular location">
    <subcellularLocation>
        <location evidence="1">Cytoplasm</location>
        <location evidence="1">Cytosol</location>
    </subcellularLocation>
</comment>
<feature type="coiled-coil region" evidence="14">
    <location>
        <begin position="3"/>
        <end position="30"/>
    </location>
</feature>
<keyword evidence="5" id="KW-0548">Nucleotidyltransferase</keyword>
<dbReference type="Pfam" id="PF00581">
    <property type="entry name" value="Rhodanese"/>
    <property type="match status" value="1"/>
</dbReference>
<reference evidence="16 17" key="1">
    <citation type="submission" date="2020-11" db="EMBL/GenBank/DDBJ databases">
        <title>Kefir isolates.</title>
        <authorList>
            <person name="Marcisauskas S."/>
            <person name="Kim Y."/>
            <person name="Blasche S."/>
        </authorList>
    </citation>
    <scope>NUCLEOTIDE SEQUENCE [LARGE SCALE GENOMIC DNA]</scope>
    <source>
        <strain evidence="16 17">OG2</strain>
    </source>
</reference>
<dbReference type="GO" id="GO:0002143">
    <property type="term" value="P:tRNA wobble position uridine thiolation"/>
    <property type="evidence" value="ECO:0007669"/>
    <property type="project" value="InterPro"/>
</dbReference>
<evidence type="ECO:0000313" key="16">
    <source>
        <dbReference type="EMBL" id="KAG0664565.1"/>
    </source>
</evidence>
<dbReference type="GO" id="GO:0042292">
    <property type="term" value="F:URM1 activating enzyme activity"/>
    <property type="evidence" value="ECO:0007669"/>
    <property type="project" value="TreeGrafter"/>
</dbReference>
<dbReference type="Pfam" id="PF00899">
    <property type="entry name" value="ThiF"/>
    <property type="match status" value="1"/>
</dbReference>